<dbReference type="PANTHER" id="PTHR44145">
    <property type="entry name" value="DNAJ HOMOLOG SUBFAMILY A MEMBER 3, MITOCHONDRIAL"/>
    <property type="match status" value="1"/>
</dbReference>
<dbReference type="SMART" id="SM00271">
    <property type="entry name" value="DnaJ"/>
    <property type="match status" value="1"/>
</dbReference>
<dbReference type="InterPro" id="IPR051938">
    <property type="entry name" value="Apopto_cytoskel_mod"/>
</dbReference>
<keyword evidence="1" id="KW-0143">Chaperone</keyword>
<dbReference type="AlphaFoldDB" id="A0AAX1N8B5"/>
<dbReference type="InterPro" id="IPR036869">
    <property type="entry name" value="J_dom_sf"/>
</dbReference>
<dbReference type="SUPFAM" id="SSF48452">
    <property type="entry name" value="TPR-like"/>
    <property type="match status" value="1"/>
</dbReference>
<evidence type="ECO:0000259" key="4">
    <source>
        <dbReference type="PROSITE" id="PS50076"/>
    </source>
</evidence>
<keyword evidence="3" id="KW-1133">Transmembrane helix</keyword>
<dbReference type="InterPro" id="IPR001623">
    <property type="entry name" value="DnaJ_domain"/>
</dbReference>
<dbReference type="GO" id="GO:0007005">
    <property type="term" value="P:mitochondrion organization"/>
    <property type="evidence" value="ECO:0007669"/>
    <property type="project" value="TreeGrafter"/>
</dbReference>
<dbReference type="PANTHER" id="PTHR44145:SF3">
    <property type="entry name" value="DNAJ HOMOLOG SUBFAMILY A MEMBER 3, MITOCHONDRIAL"/>
    <property type="match status" value="1"/>
</dbReference>
<dbReference type="KEGG" id="fya:KMW28_09045"/>
<proteinExistence type="predicted"/>
<accession>A0AAX1N8B5</accession>
<evidence type="ECO:0000313" key="6">
    <source>
        <dbReference type="Proteomes" id="UP000678679"/>
    </source>
</evidence>
<dbReference type="PROSITE" id="PS50005">
    <property type="entry name" value="TPR"/>
    <property type="match status" value="1"/>
</dbReference>
<name>A0AAX1N8B5_9BACT</name>
<reference evidence="5 6" key="1">
    <citation type="submission" date="2021-05" db="EMBL/GenBank/DDBJ databases">
        <title>Comparative genomic studies on the polysaccharide-degrading batcterial strains of the Flammeovirga genus.</title>
        <authorList>
            <person name="Zewei F."/>
            <person name="Zheng Z."/>
            <person name="Yu L."/>
            <person name="Ruyue G."/>
            <person name="Yanhong M."/>
            <person name="Yuanyuan C."/>
            <person name="Jingyan G."/>
            <person name="Wenjun H."/>
        </authorList>
    </citation>
    <scope>NUCLEOTIDE SEQUENCE [LARGE SCALE GENOMIC DNA]</scope>
    <source>
        <strain evidence="5 6">NBRC:100898</strain>
    </source>
</reference>
<dbReference type="PROSITE" id="PS50076">
    <property type="entry name" value="DNAJ_2"/>
    <property type="match status" value="1"/>
</dbReference>
<gene>
    <name evidence="5" type="ORF">KMW28_09045</name>
</gene>
<dbReference type="InterPro" id="IPR019734">
    <property type="entry name" value="TPR_rpt"/>
</dbReference>
<dbReference type="SUPFAM" id="SSF46565">
    <property type="entry name" value="Chaperone J-domain"/>
    <property type="match status" value="1"/>
</dbReference>
<dbReference type="SMART" id="SM00028">
    <property type="entry name" value="TPR"/>
    <property type="match status" value="2"/>
</dbReference>
<dbReference type="Proteomes" id="UP000678679">
    <property type="component" value="Chromosome 1"/>
</dbReference>
<keyword evidence="3" id="KW-0812">Transmembrane</keyword>
<organism evidence="5 6">
    <name type="scientific">Flammeovirga yaeyamensis</name>
    <dbReference type="NCBI Taxonomy" id="367791"/>
    <lineage>
        <taxon>Bacteria</taxon>
        <taxon>Pseudomonadati</taxon>
        <taxon>Bacteroidota</taxon>
        <taxon>Cytophagia</taxon>
        <taxon>Cytophagales</taxon>
        <taxon>Flammeovirgaceae</taxon>
        <taxon>Flammeovirga</taxon>
    </lineage>
</organism>
<keyword evidence="2" id="KW-0802">TPR repeat</keyword>
<dbReference type="InterPro" id="IPR011990">
    <property type="entry name" value="TPR-like_helical_dom_sf"/>
</dbReference>
<evidence type="ECO:0000313" key="5">
    <source>
        <dbReference type="EMBL" id="QWG03715.1"/>
    </source>
</evidence>
<evidence type="ECO:0000256" key="1">
    <source>
        <dbReference type="ARBA" id="ARBA00023186"/>
    </source>
</evidence>
<dbReference type="EMBL" id="CP076132">
    <property type="protein sequence ID" value="QWG03715.1"/>
    <property type="molecule type" value="Genomic_DNA"/>
</dbReference>
<dbReference type="PRINTS" id="PR00625">
    <property type="entry name" value="JDOMAIN"/>
</dbReference>
<feature type="repeat" description="TPR" evidence="2">
    <location>
        <begin position="213"/>
        <end position="246"/>
    </location>
</feature>
<protein>
    <submittedName>
        <fullName evidence="5">DnaJ domain-containing protein</fullName>
    </submittedName>
</protein>
<evidence type="ECO:0000256" key="3">
    <source>
        <dbReference type="SAM" id="Phobius"/>
    </source>
</evidence>
<keyword evidence="6" id="KW-1185">Reference proteome</keyword>
<dbReference type="Gene3D" id="1.25.40.10">
    <property type="entry name" value="Tetratricopeptide repeat domain"/>
    <property type="match status" value="1"/>
</dbReference>
<evidence type="ECO:0000256" key="2">
    <source>
        <dbReference type="PROSITE-ProRule" id="PRU00339"/>
    </source>
</evidence>
<feature type="transmembrane region" description="Helical" evidence="3">
    <location>
        <begin position="113"/>
        <end position="134"/>
    </location>
</feature>
<sequence>MRNYYDILGIDQRADKRQIKKAYLTLAKKYHPDLHGNDEELGEKFKEVNEAYETLSDDSKKFHYDHGLTSFTTFSNTPTPTEVAEEEIRTQRKSEVKEEILKEKAKEKKSKKFFVPFTVGVFTLVVGGMISFFVQRQSKLAASTFEDATTNLELKDFNAVKGNIDALYHLESPLLADIIEAGLYVQLNQSNEAIDLIEPRLYMINEEPKNIVSQAYLYLGIAYYQRKLGNKAVDYLEKSISYNNKNKQVYYWLGVTYSELNLNYQEAINALKKAKNVLGYENRSILSLGIAYQRSGQYNAAEDNFELLLFNPDFKKEANYYMGWNYFLSNKNTNKACLLWEKAAKMGSQEARYQVQRHCGN</sequence>
<feature type="domain" description="J" evidence="4">
    <location>
        <begin position="3"/>
        <end position="68"/>
    </location>
</feature>
<dbReference type="Pfam" id="PF00226">
    <property type="entry name" value="DnaJ"/>
    <property type="match status" value="1"/>
</dbReference>
<dbReference type="CDD" id="cd06257">
    <property type="entry name" value="DnaJ"/>
    <property type="match status" value="1"/>
</dbReference>
<keyword evidence="3" id="KW-0472">Membrane</keyword>
<dbReference type="RefSeq" id="WP_169664505.1">
    <property type="nucleotide sequence ID" value="NZ_CP076132.1"/>
</dbReference>
<dbReference type="Gene3D" id="1.10.287.110">
    <property type="entry name" value="DnaJ domain"/>
    <property type="match status" value="1"/>
</dbReference>